<dbReference type="RefSeq" id="WP_103935570.1">
    <property type="nucleotide sequence ID" value="NZ_FNVO01000001.1"/>
</dbReference>
<evidence type="ECO:0000313" key="3">
    <source>
        <dbReference type="Proteomes" id="UP000236723"/>
    </source>
</evidence>
<gene>
    <name evidence="2" type="ORF">SAMN04489712_10179</name>
</gene>
<dbReference type="EMBL" id="FNVO01000001">
    <property type="protein sequence ID" value="SEF45600.1"/>
    <property type="molecule type" value="Genomic_DNA"/>
</dbReference>
<dbReference type="Proteomes" id="UP000236723">
    <property type="component" value="Unassembled WGS sequence"/>
</dbReference>
<accession>A0A1H5S557</accession>
<proteinExistence type="predicted"/>
<feature type="transmembrane region" description="Helical" evidence="1">
    <location>
        <begin position="21"/>
        <end position="40"/>
    </location>
</feature>
<evidence type="ECO:0000313" key="2">
    <source>
        <dbReference type="EMBL" id="SEF45600.1"/>
    </source>
</evidence>
<keyword evidence="1" id="KW-0472">Membrane</keyword>
<keyword evidence="1" id="KW-1133">Transmembrane helix</keyword>
<name>A0A1H5S557_9ACTN</name>
<organism evidence="2 3">
    <name type="scientific">Thermomonospora echinospora</name>
    <dbReference type="NCBI Taxonomy" id="1992"/>
    <lineage>
        <taxon>Bacteria</taxon>
        <taxon>Bacillati</taxon>
        <taxon>Actinomycetota</taxon>
        <taxon>Actinomycetes</taxon>
        <taxon>Streptosporangiales</taxon>
        <taxon>Thermomonosporaceae</taxon>
        <taxon>Thermomonospora</taxon>
    </lineage>
</organism>
<dbReference type="OrthoDB" id="5242307at2"/>
<keyword evidence="3" id="KW-1185">Reference proteome</keyword>
<keyword evidence="1" id="KW-0812">Transmembrane</keyword>
<protein>
    <recommendedName>
        <fullName evidence="4">Peptidase MA superfamily protein</fullName>
    </recommendedName>
</protein>
<evidence type="ECO:0008006" key="4">
    <source>
        <dbReference type="Google" id="ProtNLM"/>
    </source>
</evidence>
<dbReference type="AlphaFoldDB" id="A0A1H5S557"/>
<sequence length="437" mass="46371">MDDPSGTPATGTGRRGTRRPVLVVSALVTAVVLIAGAVWGTTRSGGSPAPAGTATGPAVPPDARAVEAVLAGRARAVRDGDRTAFLATVITAPPAFREAQRTLFDNLARLPLRSWREDLDSSVPVAGGRDGSTLKVTLRYRLRGYDRGEVTRTRYLTVARRGGGWRIVGDGTAHGLRDDADIWDGGPLTVVRGEHSLVIGSSPALREIADRLDAAVPAVTEVVGRRWARRAVALVPADDGRAAALVPGNGAVDDPLNGLANDPADDLANIAALATSGPSGEDRIVIAPGTFSRLNPLGREVVLTHELTHVATGGARDTRTPLWLIEGLADYVGYRDRAVPVRSAARELRAEVAAGRLPEALPGRDDFESGSDRLPQAYAEAWLACRMIAERYGEAALLRLYRAAGERSQDAALRSVLDLDTAELTAMWRDHLRKELG</sequence>
<reference evidence="3" key="1">
    <citation type="submission" date="2016-10" db="EMBL/GenBank/DDBJ databases">
        <authorList>
            <person name="Varghese N."/>
            <person name="Submissions S."/>
        </authorList>
    </citation>
    <scope>NUCLEOTIDE SEQUENCE [LARGE SCALE GENOMIC DNA]</scope>
    <source>
        <strain evidence="3">DSM 43163</strain>
    </source>
</reference>
<evidence type="ECO:0000256" key="1">
    <source>
        <dbReference type="SAM" id="Phobius"/>
    </source>
</evidence>